<gene>
    <name evidence="4" type="ORF">E1B28_001993</name>
</gene>
<feature type="transmembrane region" description="Helical" evidence="2">
    <location>
        <begin position="52"/>
        <end position="69"/>
    </location>
</feature>
<dbReference type="EMBL" id="CM032181">
    <property type="protein sequence ID" value="KAG7100218.1"/>
    <property type="molecule type" value="Genomic_DNA"/>
</dbReference>
<protein>
    <recommendedName>
        <fullName evidence="3">DUF6534 domain-containing protein</fullName>
    </recommendedName>
</protein>
<evidence type="ECO:0000256" key="1">
    <source>
        <dbReference type="SAM" id="MobiDB-lite"/>
    </source>
</evidence>
<dbReference type="OrthoDB" id="2536347at2759"/>
<dbReference type="PANTHER" id="PTHR40465:SF1">
    <property type="entry name" value="DUF6534 DOMAIN-CONTAINING PROTEIN"/>
    <property type="match status" value="1"/>
</dbReference>
<keyword evidence="2" id="KW-0472">Membrane</keyword>
<feature type="transmembrane region" description="Helical" evidence="2">
    <location>
        <begin position="89"/>
        <end position="111"/>
    </location>
</feature>
<reference evidence="4" key="1">
    <citation type="journal article" date="2021" name="Genome Biol. Evol.">
        <title>The assembled and annotated genome of the fairy-ring fungus Marasmius oreades.</title>
        <authorList>
            <person name="Hiltunen M."/>
            <person name="Ament-Velasquez S.L."/>
            <person name="Johannesson H."/>
        </authorList>
    </citation>
    <scope>NUCLEOTIDE SEQUENCE</scope>
    <source>
        <strain evidence="4">03SP1</strain>
    </source>
</reference>
<keyword evidence="2" id="KW-1133">Transmembrane helix</keyword>
<feature type="transmembrane region" description="Helical" evidence="2">
    <location>
        <begin position="18"/>
        <end position="40"/>
    </location>
</feature>
<evidence type="ECO:0000259" key="3">
    <source>
        <dbReference type="Pfam" id="PF20152"/>
    </source>
</evidence>
<feature type="compositionally biased region" description="Polar residues" evidence="1">
    <location>
        <begin position="285"/>
        <end position="300"/>
    </location>
</feature>
<evidence type="ECO:0000313" key="4">
    <source>
        <dbReference type="EMBL" id="KAG7100218.1"/>
    </source>
</evidence>
<dbReference type="KEGG" id="more:E1B28_001993"/>
<keyword evidence="2" id="KW-0812">Transmembrane</keyword>
<evidence type="ECO:0000313" key="5">
    <source>
        <dbReference type="Proteomes" id="UP001049176"/>
    </source>
</evidence>
<name>A0A9P7V4Q8_9AGAR</name>
<dbReference type="InterPro" id="IPR045339">
    <property type="entry name" value="DUF6534"/>
</dbReference>
<feature type="transmembrane region" description="Helical" evidence="2">
    <location>
        <begin position="204"/>
        <end position="226"/>
    </location>
</feature>
<sequence length="355" mass="38762">MSPVAGIPSDVRNISGPLIITFMLGSILYGVQVLQVYIYYLSFPKDRKIIKSLVYIVFLLDTTQSAIFFRDAFTIFGAGFGDMAALRAAHLSGISVPILTGSISLIVQCFYCYQIQVISRSWILTLVIISIAITQFVSAIIEGVSIFEINNSAILQQRTLVPCTIWLVGSALCDTIIAVAMTAYLFKASSGFRGNAMITRLVRLIIETGTLTASVAIIDAVLFISVQKYPFHMIPSRCLAKLYSNTLMVILNSRTTRGSRDTASKFNHVFTSGWGQSVDIRFAHSGSSTNGGTQRTISSQGGAGEPSRSSAPRTQLESLPKLLVPLGNLNLNVENQEESPRDDVELSKKVRRDSL</sequence>
<comment type="caution">
    <text evidence="4">The sequence shown here is derived from an EMBL/GenBank/DDBJ whole genome shotgun (WGS) entry which is preliminary data.</text>
</comment>
<dbReference type="GeneID" id="66071069"/>
<organism evidence="4 5">
    <name type="scientific">Marasmius oreades</name>
    <name type="common">fairy-ring Marasmius</name>
    <dbReference type="NCBI Taxonomy" id="181124"/>
    <lineage>
        <taxon>Eukaryota</taxon>
        <taxon>Fungi</taxon>
        <taxon>Dikarya</taxon>
        <taxon>Basidiomycota</taxon>
        <taxon>Agaricomycotina</taxon>
        <taxon>Agaricomycetes</taxon>
        <taxon>Agaricomycetidae</taxon>
        <taxon>Agaricales</taxon>
        <taxon>Marasmiineae</taxon>
        <taxon>Marasmiaceae</taxon>
        <taxon>Marasmius</taxon>
    </lineage>
</organism>
<feature type="compositionally biased region" description="Polar residues" evidence="1">
    <location>
        <begin position="307"/>
        <end position="317"/>
    </location>
</feature>
<feature type="compositionally biased region" description="Basic and acidic residues" evidence="1">
    <location>
        <begin position="338"/>
        <end position="355"/>
    </location>
</feature>
<keyword evidence="5" id="KW-1185">Reference proteome</keyword>
<evidence type="ECO:0000256" key="2">
    <source>
        <dbReference type="SAM" id="Phobius"/>
    </source>
</evidence>
<dbReference type="Proteomes" id="UP001049176">
    <property type="component" value="Chromosome 1"/>
</dbReference>
<accession>A0A9P7V4Q8</accession>
<feature type="transmembrane region" description="Helical" evidence="2">
    <location>
        <begin position="159"/>
        <end position="184"/>
    </location>
</feature>
<dbReference type="AlphaFoldDB" id="A0A9P7V4Q8"/>
<proteinExistence type="predicted"/>
<dbReference type="PANTHER" id="PTHR40465">
    <property type="entry name" value="CHROMOSOME 1, WHOLE GENOME SHOTGUN SEQUENCE"/>
    <property type="match status" value="1"/>
</dbReference>
<dbReference type="RefSeq" id="XP_043016688.1">
    <property type="nucleotide sequence ID" value="XM_043147974.1"/>
</dbReference>
<feature type="region of interest" description="Disordered" evidence="1">
    <location>
        <begin position="285"/>
        <end position="317"/>
    </location>
</feature>
<feature type="domain" description="DUF6534" evidence="3">
    <location>
        <begin position="170"/>
        <end position="255"/>
    </location>
</feature>
<dbReference type="Pfam" id="PF20152">
    <property type="entry name" value="DUF6534"/>
    <property type="match status" value="1"/>
</dbReference>
<feature type="transmembrane region" description="Helical" evidence="2">
    <location>
        <begin position="123"/>
        <end position="147"/>
    </location>
</feature>
<feature type="region of interest" description="Disordered" evidence="1">
    <location>
        <begin position="333"/>
        <end position="355"/>
    </location>
</feature>